<dbReference type="OrthoDB" id="1902587at2759"/>
<dbReference type="InterPro" id="IPR043368">
    <property type="entry name" value="FKBP3"/>
</dbReference>
<dbReference type="Proteomes" id="UP000749559">
    <property type="component" value="Unassembled WGS sequence"/>
</dbReference>
<accession>A0A8J1TYF8</accession>
<proteinExistence type="predicted"/>
<reference evidence="7" key="1">
    <citation type="submission" date="2022-03" db="EMBL/GenBank/DDBJ databases">
        <authorList>
            <person name="Martin C."/>
        </authorList>
    </citation>
    <scope>NUCLEOTIDE SEQUENCE</scope>
</reference>
<dbReference type="InterPro" id="IPR046357">
    <property type="entry name" value="PPIase_dom_sf"/>
</dbReference>
<name>A0A8J1TYF8_OWEFU</name>
<dbReference type="FunFam" id="3.10.50.40:FF:000006">
    <property type="entry name" value="Peptidyl-prolyl cis-trans isomerase"/>
    <property type="match status" value="1"/>
</dbReference>
<dbReference type="AlphaFoldDB" id="A0A8J1TYF8"/>
<sequence>MTEPARPWTDDDLIGEKVGKKEMIIWLQENATGAFLLEHKLKGAVKNVNKSKTKDALIEDYNALYETKSFKKEGEEEEEMKKVVEKTESLDIKDASTEAAAKDDGVIHFKKRTIKKGNKKDFPKKGDQVLVYYTGKLADGTVFDSNTQVKPGRKGKMKAQPLKFKLGVGLVIRGWDEGIKTMSIGEKAELEIEPVWAYGKRGLEASKIPGNATLTFEVELIGIE</sequence>
<dbReference type="InterPro" id="IPR001179">
    <property type="entry name" value="PPIase_FKBP_dom"/>
</dbReference>
<dbReference type="CDD" id="cd21063">
    <property type="entry name" value="BTHB_FKBP25"/>
    <property type="match status" value="1"/>
</dbReference>
<dbReference type="Gene3D" id="1.10.720.80">
    <property type="match status" value="1"/>
</dbReference>
<keyword evidence="4 6" id="KW-0697">Rotamase</keyword>
<keyword evidence="3" id="KW-0597">Phosphoprotein</keyword>
<dbReference type="InterPro" id="IPR041200">
    <property type="entry name" value="FKBP3_BTHB"/>
</dbReference>
<dbReference type="Pfam" id="PF00254">
    <property type="entry name" value="FKBP_C"/>
    <property type="match status" value="1"/>
</dbReference>
<comment type="catalytic activity">
    <reaction evidence="1 6">
        <text>[protein]-peptidylproline (omega=180) = [protein]-peptidylproline (omega=0)</text>
        <dbReference type="Rhea" id="RHEA:16237"/>
        <dbReference type="Rhea" id="RHEA-COMP:10747"/>
        <dbReference type="Rhea" id="RHEA-COMP:10748"/>
        <dbReference type="ChEBI" id="CHEBI:83833"/>
        <dbReference type="ChEBI" id="CHEBI:83834"/>
        <dbReference type="EC" id="5.2.1.8"/>
    </reaction>
</comment>
<dbReference type="Gene3D" id="3.10.50.40">
    <property type="match status" value="1"/>
</dbReference>
<dbReference type="PANTHER" id="PTHR46493:SF1">
    <property type="entry name" value="PEPTIDYL-PROLYL CIS-TRANS ISOMERASE FKBP3"/>
    <property type="match status" value="1"/>
</dbReference>
<organism evidence="7 8">
    <name type="scientific">Owenia fusiformis</name>
    <name type="common">Polychaete worm</name>
    <dbReference type="NCBI Taxonomy" id="6347"/>
    <lineage>
        <taxon>Eukaryota</taxon>
        <taxon>Metazoa</taxon>
        <taxon>Spiralia</taxon>
        <taxon>Lophotrochozoa</taxon>
        <taxon>Annelida</taxon>
        <taxon>Polychaeta</taxon>
        <taxon>Sedentaria</taxon>
        <taxon>Canalipalpata</taxon>
        <taxon>Sabellida</taxon>
        <taxon>Oweniida</taxon>
        <taxon>Oweniidae</taxon>
        <taxon>Owenia</taxon>
    </lineage>
</organism>
<gene>
    <name evidence="7" type="ORF">OFUS_LOCUS12750</name>
</gene>
<dbReference type="GO" id="GO:0003755">
    <property type="term" value="F:peptidyl-prolyl cis-trans isomerase activity"/>
    <property type="evidence" value="ECO:0007669"/>
    <property type="project" value="UniProtKB-KW"/>
</dbReference>
<dbReference type="SUPFAM" id="SSF54534">
    <property type="entry name" value="FKBP-like"/>
    <property type="match status" value="1"/>
</dbReference>
<evidence type="ECO:0000256" key="3">
    <source>
        <dbReference type="ARBA" id="ARBA00022553"/>
    </source>
</evidence>
<dbReference type="PROSITE" id="PS50059">
    <property type="entry name" value="FKBP_PPIASE"/>
    <property type="match status" value="1"/>
</dbReference>
<evidence type="ECO:0000256" key="1">
    <source>
        <dbReference type="ARBA" id="ARBA00000971"/>
    </source>
</evidence>
<evidence type="ECO:0000256" key="4">
    <source>
        <dbReference type="ARBA" id="ARBA00023110"/>
    </source>
</evidence>
<evidence type="ECO:0000256" key="2">
    <source>
        <dbReference type="ARBA" id="ARBA00013194"/>
    </source>
</evidence>
<keyword evidence="5 6" id="KW-0413">Isomerase</keyword>
<dbReference type="PANTHER" id="PTHR46493">
    <property type="entry name" value="PEPTIDYL-PROLYL CIS-TRANS ISOMERASE FKBP3"/>
    <property type="match status" value="1"/>
</dbReference>
<comment type="caution">
    <text evidence="7">The sequence shown here is derived from an EMBL/GenBank/DDBJ whole genome shotgun (WGS) entry which is preliminary data.</text>
</comment>
<dbReference type="EC" id="5.2.1.8" evidence="2 6"/>
<evidence type="ECO:0000256" key="5">
    <source>
        <dbReference type="ARBA" id="ARBA00023235"/>
    </source>
</evidence>
<evidence type="ECO:0000313" key="7">
    <source>
        <dbReference type="EMBL" id="CAH1786955.1"/>
    </source>
</evidence>
<protein>
    <recommendedName>
        <fullName evidence="2 6">peptidylprolyl isomerase</fullName>
        <ecNumber evidence="2 6">5.2.1.8</ecNumber>
    </recommendedName>
</protein>
<dbReference type="EMBL" id="CAIIXF020000006">
    <property type="protein sequence ID" value="CAH1786955.1"/>
    <property type="molecule type" value="Genomic_DNA"/>
</dbReference>
<evidence type="ECO:0000313" key="8">
    <source>
        <dbReference type="Proteomes" id="UP000749559"/>
    </source>
</evidence>
<keyword evidence="8" id="KW-1185">Reference proteome</keyword>
<evidence type="ECO:0000256" key="6">
    <source>
        <dbReference type="PROSITE-ProRule" id="PRU00277"/>
    </source>
</evidence>
<dbReference type="Pfam" id="PF18410">
    <property type="entry name" value="BTHB"/>
    <property type="match status" value="1"/>
</dbReference>